<evidence type="ECO:0000256" key="6">
    <source>
        <dbReference type="RuleBase" id="RU003878"/>
    </source>
</evidence>
<dbReference type="GO" id="GO:0017148">
    <property type="term" value="P:negative regulation of translation"/>
    <property type="evidence" value="ECO:0007669"/>
    <property type="project" value="TreeGrafter"/>
</dbReference>
<comment type="similarity">
    <text evidence="1 4 5">Belongs to the universal ribosomal protein uL13 family.</text>
</comment>
<proteinExistence type="inferred from homology"/>
<dbReference type="InterPro" id="IPR036899">
    <property type="entry name" value="Ribosomal_uL13_sf"/>
</dbReference>
<evidence type="ECO:0000256" key="4">
    <source>
        <dbReference type="HAMAP-Rule" id="MF_01366"/>
    </source>
</evidence>
<dbReference type="InterPro" id="IPR023563">
    <property type="entry name" value="Ribosomal_uL13_CS"/>
</dbReference>
<dbReference type="SUPFAM" id="SSF52161">
    <property type="entry name" value="Ribosomal protein L13"/>
    <property type="match status" value="1"/>
</dbReference>
<evidence type="ECO:0000313" key="8">
    <source>
        <dbReference type="Proteomes" id="UP000325155"/>
    </source>
</evidence>
<name>A0A5C0UEJ2_9PROT</name>
<dbReference type="HAMAP" id="MF_01366">
    <property type="entry name" value="Ribosomal_uL13"/>
    <property type="match status" value="1"/>
</dbReference>
<dbReference type="InterPro" id="IPR005822">
    <property type="entry name" value="Ribosomal_uL13"/>
</dbReference>
<dbReference type="PIRSF" id="PIRSF002181">
    <property type="entry name" value="Ribosomal_L13"/>
    <property type="match status" value="1"/>
</dbReference>
<dbReference type="CDD" id="cd00392">
    <property type="entry name" value="Ribosomal_L13"/>
    <property type="match status" value="1"/>
</dbReference>
<dbReference type="NCBIfam" id="TIGR01066">
    <property type="entry name" value="rplM_bact"/>
    <property type="match status" value="1"/>
</dbReference>
<dbReference type="GO" id="GO:0003735">
    <property type="term" value="F:structural constituent of ribosome"/>
    <property type="evidence" value="ECO:0007669"/>
    <property type="project" value="InterPro"/>
</dbReference>
<reference evidence="7 8" key="1">
    <citation type="submission" date="2019-08" db="EMBL/GenBank/DDBJ databases">
        <title>Highly reduced genomes of protist endosymbionts show evolutionary convergence.</title>
        <authorList>
            <person name="George E."/>
            <person name="Husnik F."/>
            <person name="Tashyreva D."/>
            <person name="Prokopchuk G."/>
            <person name="Horak A."/>
            <person name="Kwong W.K."/>
            <person name="Lukes J."/>
            <person name="Keeling P.J."/>
        </authorList>
    </citation>
    <scope>NUCLEOTIDE SEQUENCE [LARGE SCALE GENOMIC DNA]</scope>
    <source>
        <strain evidence="7">1605</strain>
    </source>
</reference>
<dbReference type="GO" id="GO:0003729">
    <property type="term" value="F:mRNA binding"/>
    <property type="evidence" value="ECO:0007669"/>
    <property type="project" value="TreeGrafter"/>
</dbReference>
<evidence type="ECO:0000313" key="7">
    <source>
        <dbReference type="EMBL" id="QEK38179.1"/>
    </source>
</evidence>
<keyword evidence="3 4" id="KW-0687">Ribonucleoprotein</keyword>
<dbReference type="InterPro" id="IPR005823">
    <property type="entry name" value="Ribosomal_uL13_bac-type"/>
</dbReference>
<sequence length="159" mass="18367">MFTFVPKSIDIKNKTWWLIDAKDLVLGRFCTQVASLLRGKHKPIMTPGANCGDFVVVINSDYIALTGKKVENKKFYWHTGYPGGIKHRTIKERLERDSTEIVRTAVKRMLPSGPLGNLQLRNLRIFKDNNHSYDNHKPVVWDFFKDNAKSYKISSKREA</sequence>
<dbReference type="PANTHER" id="PTHR11545:SF2">
    <property type="entry name" value="LARGE RIBOSOMAL SUBUNIT PROTEIN UL13M"/>
    <property type="match status" value="1"/>
</dbReference>
<keyword evidence="8" id="KW-1185">Reference proteome</keyword>
<dbReference type="GO" id="GO:0006412">
    <property type="term" value="P:translation"/>
    <property type="evidence" value="ECO:0007669"/>
    <property type="project" value="UniProtKB-UniRule"/>
</dbReference>
<evidence type="ECO:0000256" key="5">
    <source>
        <dbReference type="RuleBase" id="RU003877"/>
    </source>
</evidence>
<dbReference type="GO" id="GO:0005840">
    <property type="term" value="C:ribosome"/>
    <property type="evidence" value="ECO:0007669"/>
    <property type="project" value="UniProtKB-KW"/>
</dbReference>
<dbReference type="Proteomes" id="UP000325155">
    <property type="component" value="Chromosome"/>
</dbReference>
<comment type="subunit">
    <text evidence="4">Part of the 50S ribosomal subunit.</text>
</comment>
<accession>A0A5C0UEJ2</accession>
<dbReference type="KEGG" id="cip:FZC35_02235"/>
<protein>
    <recommendedName>
        <fullName evidence="4">Large ribosomal subunit protein uL13</fullName>
    </recommendedName>
</protein>
<organism evidence="7 8">
    <name type="scientific">Candidatus Cytomitobacter indipagum</name>
    <dbReference type="NCBI Taxonomy" id="2601575"/>
    <lineage>
        <taxon>Bacteria</taxon>
        <taxon>Pseudomonadati</taxon>
        <taxon>Pseudomonadota</taxon>
        <taxon>Alphaproteobacteria</taxon>
        <taxon>Holosporales</taxon>
        <taxon>Holosporaceae</taxon>
        <taxon>Candidatus Cytomitobacter</taxon>
    </lineage>
</organism>
<dbReference type="Gene3D" id="3.90.1180.10">
    <property type="entry name" value="Ribosomal protein L13"/>
    <property type="match status" value="1"/>
</dbReference>
<evidence type="ECO:0000256" key="1">
    <source>
        <dbReference type="ARBA" id="ARBA00006227"/>
    </source>
</evidence>
<evidence type="ECO:0000256" key="3">
    <source>
        <dbReference type="ARBA" id="ARBA00023274"/>
    </source>
</evidence>
<dbReference type="AlphaFoldDB" id="A0A5C0UEJ2"/>
<dbReference type="OrthoDB" id="9801330at2"/>
<gene>
    <name evidence="4 6 7" type="primary">rplM</name>
    <name evidence="7" type="ORF">FZC35_02235</name>
</gene>
<dbReference type="EMBL" id="CP043315">
    <property type="protein sequence ID" value="QEK38179.1"/>
    <property type="molecule type" value="Genomic_DNA"/>
</dbReference>
<dbReference type="Pfam" id="PF00572">
    <property type="entry name" value="Ribosomal_L13"/>
    <property type="match status" value="1"/>
</dbReference>
<dbReference type="GO" id="GO:1990904">
    <property type="term" value="C:ribonucleoprotein complex"/>
    <property type="evidence" value="ECO:0007669"/>
    <property type="project" value="UniProtKB-KW"/>
</dbReference>
<dbReference type="PROSITE" id="PS00783">
    <property type="entry name" value="RIBOSOMAL_L13"/>
    <property type="match status" value="1"/>
</dbReference>
<evidence type="ECO:0000256" key="2">
    <source>
        <dbReference type="ARBA" id="ARBA00022980"/>
    </source>
</evidence>
<keyword evidence="2 4" id="KW-0689">Ribosomal protein</keyword>
<comment type="function">
    <text evidence="4 6">This protein is one of the early assembly proteins of the 50S ribosomal subunit, although it is not seen to bind rRNA by itself. It is important during the early stages of 50S assembly.</text>
</comment>
<dbReference type="PANTHER" id="PTHR11545">
    <property type="entry name" value="RIBOSOMAL PROTEIN L13"/>
    <property type="match status" value="1"/>
</dbReference>
<dbReference type="RefSeq" id="WP_148981026.1">
    <property type="nucleotide sequence ID" value="NZ_CP043315.1"/>
</dbReference>